<dbReference type="GO" id="GO:0016787">
    <property type="term" value="F:hydrolase activity"/>
    <property type="evidence" value="ECO:0007669"/>
    <property type="project" value="UniProtKB-KW"/>
</dbReference>
<dbReference type="GO" id="GO:0005524">
    <property type="term" value="F:ATP binding"/>
    <property type="evidence" value="ECO:0007669"/>
    <property type="project" value="UniProtKB-KW"/>
</dbReference>
<gene>
    <name evidence="5" type="ORF">CHR53_22405</name>
</gene>
<dbReference type="RefSeq" id="WP_127488430.1">
    <property type="nucleotide sequence ID" value="NZ_CP022572.1"/>
</dbReference>
<dbReference type="Pfam" id="PF02682">
    <property type="entry name" value="CT_C_D"/>
    <property type="match status" value="1"/>
</dbReference>
<sequence>MLEIFPASIYRKIKGNLGDVMIEIKPLGDTAIRISFGSEICEAIHQKIQQFNTKLQAANIRGIVECAPAYNTVAIYYRPEVISYHVLMNQVKKIYNNLYNAAAVQPIVYEIPVYYGGETGPDLSYIAEYHKLREDEVIKLHTSYEYLIYMVGFVPGFPYLGGLPEQLAVPRLEHPRPSVAAGSVGIGGNQTGIYPTAVPSGWRIIGITPIKLFDIEKKQPSLFSPGHYIKFFPIDRLEFVSIKKLAAEDKFTVTSYDKELGE</sequence>
<evidence type="ECO:0000256" key="3">
    <source>
        <dbReference type="ARBA" id="ARBA00022840"/>
    </source>
</evidence>
<keyword evidence="6" id="KW-1185">Reference proteome</keyword>
<dbReference type="Gene3D" id="2.40.100.10">
    <property type="entry name" value="Cyclophilin-like"/>
    <property type="match status" value="1"/>
</dbReference>
<dbReference type="Proteomes" id="UP000282892">
    <property type="component" value="Chromosome"/>
</dbReference>
<evidence type="ECO:0000313" key="6">
    <source>
        <dbReference type="Proteomes" id="UP000282892"/>
    </source>
</evidence>
<evidence type="ECO:0000313" key="5">
    <source>
        <dbReference type="EMBL" id="AZU63778.1"/>
    </source>
</evidence>
<dbReference type="NCBIfam" id="TIGR00370">
    <property type="entry name" value="5-oxoprolinase subunit PxpB"/>
    <property type="match status" value="1"/>
</dbReference>
<name>A0A3T0I337_9BACI</name>
<protein>
    <recommendedName>
        <fullName evidence="4">Carboxyltransferase domain-containing protein</fullName>
    </recommendedName>
</protein>
<keyword evidence="2" id="KW-0378">Hydrolase</keyword>
<dbReference type="SUPFAM" id="SSF160467">
    <property type="entry name" value="PH0987 N-terminal domain-like"/>
    <property type="match status" value="1"/>
</dbReference>
<dbReference type="AlphaFoldDB" id="A0A3T0I337"/>
<dbReference type="STRING" id="1193713.GCA_001636315_01375"/>
<proteinExistence type="predicted"/>
<feature type="domain" description="Carboxyltransferase" evidence="4">
    <location>
        <begin position="22"/>
        <end position="223"/>
    </location>
</feature>
<dbReference type="Gene3D" id="3.30.1360.40">
    <property type="match status" value="1"/>
</dbReference>
<dbReference type="PANTHER" id="PTHR34698:SF2">
    <property type="entry name" value="5-OXOPROLINASE SUBUNIT B"/>
    <property type="match status" value="1"/>
</dbReference>
<organism evidence="5 6">
    <name type="scientific">Neobacillus mesonae</name>
    <dbReference type="NCBI Taxonomy" id="1193713"/>
    <lineage>
        <taxon>Bacteria</taxon>
        <taxon>Bacillati</taxon>
        <taxon>Bacillota</taxon>
        <taxon>Bacilli</taxon>
        <taxon>Bacillales</taxon>
        <taxon>Bacillaceae</taxon>
        <taxon>Neobacillus</taxon>
    </lineage>
</organism>
<dbReference type="InterPro" id="IPR010016">
    <property type="entry name" value="PxpB"/>
</dbReference>
<keyword evidence="1" id="KW-0547">Nucleotide-binding</keyword>
<evidence type="ECO:0000259" key="4">
    <source>
        <dbReference type="SMART" id="SM00796"/>
    </source>
</evidence>
<dbReference type="PANTHER" id="PTHR34698">
    <property type="entry name" value="5-OXOPROLINASE SUBUNIT B"/>
    <property type="match status" value="1"/>
</dbReference>
<dbReference type="SMART" id="SM00796">
    <property type="entry name" value="AHS1"/>
    <property type="match status" value="1"/>
</dbReference>
<dbReference type="EMBL" id="CP022572">
    <property type="protein sequence ID" value="AZU63778.1"/>
    <property type="molecule type" value="Genomic_DNA"/>
</dbReference>
<dbReference type="KEGG" id="nmk:CHR53_22405"/>
<dbReference type="InterPro" id="IPR029000">
    <property type="entry name" value="Cyclophilin-like_dom_sf"/>
</dbReference>
<dbReference type="InterPro" id="IPR003833">
    <property type="entry name" value="CT_C_D"/>
</dbReference>
<dbReference type="SUPFAM" id="SSF50891">
    <property type="entry name" value="Cyclophilin-like"/>
    <property type="match status" value="1"/>
</dbReference>
<accession>A0A3T0I337</accession>
<evidence type="ECO:0000256" key="2">
    <source>
        <dbReference type="ARBA" id="ARBA00022801"/>
    </source>
</evidence>
<dbReference type="OrthoDB" id="9778567at2"/>
<reference evidence="5 6" key="1">
    <citation type="submission" date="2017-07" db="EMBL/GenBank/DDBJ databases">
        <title>The complete genome sequence of Bacillus mesonae strain H20-5, an efficient strain improving plant abiotic stress resistance.</title>
        <authorList>
            <person name="Kim S.Y."/>
            <person name="Song H."/>
            <person name="Sang M.K."/>
            <person name="Weon H.-Y."/>
            <person name="Song J."/>
        </authorList>
    </citation>
    <scope>NUCLEOTIDE SEQUENCE [LARGE SCALE GENOMIC DNA]</scope>
    <source>
        <strain evidence="5 6">H20-5</strain>
    </source>
</reference>
<keyword evidence="3" id="KW-0067">ATP-binding</keyword>
<evidence type="ECO:0000256" key="1">
    <source>
        <dbReference type="ARBA" id="ARBA00022741"/>
    </source>
</evidence>